<organism evidence="1">
    <name type="scientific">viral metagenome</name>
    <dbReference type="NCBI Taxonomy" id="1070528"/>
    <lineage>
        <taxon>unclassified sequences</taxon>
        <taxon>metagenomes</taxon>
        <taxon>organismal metagenomes</taxon>
    </lineage>
</organism>
<dbReference type="AlphaFoldDB" id="A0A6M3KZY0"/>
<reference evidence="1" key="1">
    <citation type="submission" date="2020-03" db="EMBL/GenBank/DDBJ databases">
        <title>The deep terrestrial virosphere.</title>
        <authorList>
            <person name="Holmfeldt K."/>
            <person name="Nilsson E."/>
            <person name="Simone D."/>
            <person name="Lopez-Fernandez M."/>
            <person name="Wu X."/>
            <person name="de Brujin I."/>
            <person name="Lundin D."/>
            <person name="Andersson A."/>
            <person name="Bertilsson S."/>
            <person name="Dopson M."/>
        </authorList>
    </citation>
    <scope>NUCLEOTIDE SEQUENCE</scope>
    <source>
        <strain evidence="1">MM415B02897</strain>
    </source>
</reference>
<evidence type="ECO:0000313" key="1">
    <source>
        <dbReference type="EMBL" id="QJA87776.1"/>
    </source>
</evidence>
<gene>
    <name evidence="1" type="ORF">MM415B02897_0015</name>
</gene>
<name>A0A6M3KZY0_9ZZZZ</name>
<protein>
    <submittedName>
        <fullName evidence="1">Uncharacterized protein</fullName>
    </submittedName>
</protein>
<sequence>MPMLRRLWDLAGLGTTAKSVYECGMLMKIYLEFDMYEEKSAFDDAYNGTMYRAVLQEFDEWLKRQELPLLEIEDARNVLVELLNDHDVTLWD</sequence>
<dbReference type="EMBL" id="MT142731">
    <property type="protein sequence ID" value="QJA87776.1"/>
    <property type="molecule type" value="Genomic_DNA"/>
</dbReference>
<proteinExistence type="predicted"/>
<accession>A0A6M3KZY0</accession>